<feature type="transmembrane region" description="Helical" evidence="2">
    <location>
        <begin position="149"/>
        <end position="168"/>
    </location>
</feature>
<evidence type="ECO:0008006" key="5">
    <source>
        <dbReference type="Google" id="ProtNLM"/>
    </source>
</evidence>
<evidence type="ECO:0000313" key="4">
    <source>
        <dbReference type="Proteomes" id="UP001165289"/>
    </source>
</evidence>
<protein>
    <recommendedName>
        <fullName evidence="5">Homocysteine-responsive endoplasmic reticulum-resident ubiquitin-like domain member 2 protein</fullName>
    </recommendedName>
</protein>
<evidence type="ECO:0000256" key="2">
    <source>
        <dbReference type="SAM" id="Phobius"/>
    </source>
</evidence>
<keyword evidence="2" id="KW-1133">Transmembrane helix</keyword>
<evidence type="ECO:0000313" key="3">
    <source>
        <dbReference type="EMBL" id="KAI6649269.1"/>
    </source>
</evidence>
<name>A0AAV7JLH8_9METZ</name>
<dbReference type="AlphaFoldDB" id="A0AAV7JLH8"/>
<organism evidence="3 4">
    <name type="scientific">Oopsacas minuta</name>
    <dbReference type="NCBI Taxonomy" id="111878"/>
    <lineage>
        <taxon>Eukaryota</taxon>
        <taxon>Metazoa</taxon>
        <taxon>Porifera</taxon>
        <taxon>Hexactinellida</taxon>
        <taxon>Hexasterophora</taxon>
        <taxon>Lyssacinosida</taxon>
        <taxon>Leucopsacidae</taxon>
        <taxon>Oopsacas</taxon>
    </lineage>
</organism>
<keyword evidence="2" id="KW-0472">Membrane</keyword>
<dbReference type="Proteomes" id="UP001165289">
    <property type="component" value="Unassembled WGS sequence"/>
</dbReference>
<proteinExistence type="predicted"/>
<keyword evidence="2" id="KW-0812">Transmembrane</keyword>
<feature type="region of interest" description="Disordered" evidence="1">
    <location>
        <begin position="100"/>
        <end position="126"/>
    </location>
</feature>
<feature type="transmembrane region" description="Helical" evidence="2">
    <location>
        <begin position="174"/>
        <end position="194"/>
    </location>
</feature>
<comment type="caution">
    <text evidence="3">The sequence shown here is derived from an EMBL/GenBank/DDBJ whole genome shotgun (WGS) entry which is preliminary data.</text>
</comment>
<dbReference type="EMBL" id="JAKMXF010000321">
    <property type="protein sequence ID" value="KAI6649269.1"/>
    <property type="molecule type" value="Genomic_DNA"/>
</dbReference>
<keyword evidence="4" id="KW-1185">Reference proteome</keyword>
<gene>
    <name evidence="3" type="ORF">LOD99_11636</name>
</gene>
<reference evidence="3 4" key="1">
    <citation type="journal article" date="2023" name="BMC Biol.">
        <title>The compact genome of the sponge Oopsacas minuta (Hexactinellida) is lacking key metazoan core genes.</title>
        <authorList>
            <person name="Santini S."/>
            <person name="Schenkelaars Q."/>
            <person name="Jourda C."/>
            <person name="Duchesne M."/>
            <person name="Belahbib H."/>
            <person name="Rocher C."/>
            <person name="Selva M."/>
            <person name="Riesgo A."/>
            <person name="Vervoort M."/>
            <person name="Leys S.P."/>
            <person name="Kodjabachian L."/>
            <person name="Le Bivic A."/>
            <person name="Borchiellini C."/>
            <person name="Claverie J.M."/>
            <person name="Renard E."/>
        </authorList>
    </citation>
    <scope>NUCLEOTIDE SEQUENCE [LARGE SCALE GENOMIC DNA]</scope>
    <source>
        <strain evidence="3">SPO-2</strain>
    </source>
</reference>
<evidence type="ECO:0000256" key="1">
    <source>
        <dbReference type="SAM" id="MobiDB-lite"/>
    </source>
</evidence>
<sequence length="309" mass="35184">MQNCEYYMYKVIYFKGNRLEDTVSLSNIFKLNSDTTNFSTASYTLWLAVASDNSTIQEFLSLSKETLPPNETPSPNLNPYYSALQYYNYINTLQNDKHTHTQNAQNAPTPDENQEPPPNPLPADDREEFDFLGGRPAGVGLEEAQEQNAIVTAINLIVRLSLLLYITYQFAPQYKFYLVIAFSALTFLYQLGVFRINRVNIPRFQQVDNAIRDRENNGITERNNPQNEIVKNKNTENTEVKTRDTIEPVIDNKDEISVETGEDGSVKEKVGTSIVTEEVIENNPGVINSICLLLKNLVFSFHPEHNVQL</sequence>
<accession>A0AAV7JLH8</accession>